<dbReference type="RefSeq" id="WP_002837876.1">
    <property type="nucleotide sequence ID" value="NZ_CAMPWK010000001.1"/>
</dbReference>
<proteinExistence type="predicted"/>
<evidence type="ECO:0000259" key="2">
    <source>
        <dbReference type="PROSITE" id="PS51202"/>
    </source>
</evidence>
<gene>
    <name evidence="3" type="ORF">B9N56_04245</name>
    <name evidence="4" type="ORF">FOC70_06920</name>
</gene>
<name>A0A133MYG1_FINMA</name>
<dbReference type="PANTHER" id="PTHR43833:SF7">
    <property type="entry name" value="KTR SYSTEM POTASSIUM UPTAKE PROTEIN C"/>
    <property type="match status" value="1"/>
</dbReference>
<dbReference type="PROSITE" id="PS51201">
    <property type="entry name" value="RCK_N"/>
    <property type="match status" value="1"/>
</dbReference>
<dbReference type="PROSITE" id="PS51202">
    <property type="entry name" value="RCK_C"/>
    <property type="match status" value="1"/>
</dbReference>
<dbReference type="Pfam" id="PF02254">
    <property type="entry name" value="TrkA_N"/>
    <property type="match status" value="1"/>
</dbReference>
<protein>
    <submittedName>
        <fullName evidence="3">Potassium transporter Trk</fullName>
    </submittedName>
    <submittedName>
        <fullName evidence="4">TrkA family potassium uptake protein</fullName>
    </submittedName>
</protein>
<dbReference type="EMBL" id="NDYI01000011">
    <property type="protein sequence ID" value="OXZ38224.1"/>
    <property type="molecule type" value="Genomic_DNA"/>
</dbReference>
<dbReference type="EMBL" id="CP054000">
    <property type="protein sequence ID" value="QKH80093.1"/>
    <property type="molecule type" value="Genomic_DNA"/>
</dbReference>
<dbReference type="InterPro" id="IPR003148">
    <property type="entry name" value="RCK_N"/>
</dbReference>
<evidence type="ECO:0000313" key="4">
    <source>
        <dbReference type="EMBL" id="QKH80093.1"/>
    </source>
</evidence>
<dbReference type="Gene3D" id="3.30.70.1450">
    <property type="entry name" value="Regulator of K+ conductance, C-terminal domain"/>
    <property type="match status" value="1"/>
</dbReference>
<dbReference type="SUPFAM" id="SSF51735">
    <property type="entry name" value="NAD(P)-binding Rossmann-fold domains"/>
    <property type="match status" value="1"/>
</dbReference>
<reference evidence="3" key="1">
    <citation type="journal article" date="2017" name="J. Clin. Microbiol.">
        <title>Finegoldia magna Isolated from Orthopedic Joint Implant-Associated Infections.</title>
        <authorList>
            <person name="Soderquist B."/>
            <person name="Bjorklund S."/>
            <person name="Hellmark B."/>
            <person name="Jensen A."/>
            <person name="Bruggemann H."/>
        </authorList>
    </citation>
    <scope>NUCLEOTIDE SEQUENCE</scope>
    <source>
        <strain evidence="3">08T492</strain>
    </source>
</reference>
<feature type="domain" description="RCK C-terminal" evidence="2">
    <location>
        <begin position="134"/>
        <end position="218"/>
    </location>
</feature>
<dbReference type="SUPFAM" id="SSF116726">
    <property type="entry name" value="TrkA C-terminal domain-like"/>
    <property type="match status" value="1"/>
</dbReference>
<reference evidence="4 6" key="3">
    <citation type="submission" date="2020-05" db="EMBL/GenBank/DDBJ databases">
        <title>FDA dAtabase for Regulatory Grade micrObial Sequences (FDA-ARGOS): Supporting development and validation of Infectious Disease Dx tests.</title>
        <authorList>
            <person name="Pederson C."/>
            <person name="Tallon L."/>
            <person name="Sadzewicz L."/>
            <person name="Zhao X."/>
            <person name="Vavikolanu K."/>
            <person name="Mehta A."/>
            <person name="Aluvathingal J."/>
            <person name="Nadendla S."/>
            <person name="Myers T."/>
            <person name="Yan Y."/>
            <person name="Sichtig H."/>
        </authorList>
    </citation>
    <scope>NUCLEOTIDE SEQUENCE [LARGE SCALE GENOMIC DNA]</scope>
    <source>
        <strain evidence="4 6">FDAARGOS_764</strain>
    </source>
</reference>
<feature type="domain" description="RCK N-terminal" evidence="1">
    <location>
        <begin position="1"/>
        <end position="118"/>
    </location>
</feature>
<dbReference type="AlphaFoldDB" id="A0A133MYG1"/>
<sequence>MKQFVVVGCGRFGRACAIELSNTGHEVLLIDNNEDTVDEMSRIVTHAVYIEHLTENSLSSVGVGNFDVAIVAISSNFEASILSTVVCKKLGVKKVITKAKDTLHGNILLKVGADRTIIPENDSAVRLAKSLISDQIFDYIEFTDDYSIAEITPKKEWIGKNFIDIGIRSKYGINVVAVKNNGEMNINPSPNYTVKFEDYLIVIGSNEDLDKITETGDKDDNLYFK</sequence>
<organism evidence="3 5">
    <name type="scientific">Finegoldia magna</name>
    <name type="common">Peptostreptococcus magnus</name>
    <dbReference type="NCBI Taxonomy" id="1260"/>
    <lineage>
        <taxon>Bacteria</taxon>
        <taxon>Bacillati</taxon>
        <taxon>Bacillota</taxon>
        <taxon>Tissierellia</taxon>
        <taxon>Tissierellales</taxon>
        <taxon>Peptoniphilaceae</taxon>
        <taxon>Finegoldia</taxon>
    </lineage>
</organism>
<dbReference type="InterPro" id="IPR050721">
    <property type="entry name" value="Trk_Ktr_HKT_K-transport"/>
</dbReference>
<evidence type="ECO:0000313" key="3">
    <source>
        <dbReference type="EMBL" id="OXZ38224.1"/>
    </source>
</evidence>
<accession>A0A133MYG1</accession>
<dbReference type="InterPro" id="IPR036291">
    <property type="entry name" value="NAD(P)-bd_dom_sf"/>
</dbReference>
<evidence type="ECO:0000313" key="5">
    <source>
        <dbReference type="Proteomes" id="UP000215361"/>
    </source>
</evidence>
<dbReference type="Pfam" id="PF02080">
    <property type="entry name" value="TrkA_C"/>
    <property type="match status" value="1"/>
</dbReference>
<dbReference type="Proteomes" id="UP000215361">
    <property type="component" value="Unassembled WGS sequence"/>
</dbReference>
<dbReference type="GO" id="GO:0006813">
    <property type="term" value="P:potassium ion transport"/>
    <property type="evidence" value="ECO:0007669"/>
    <property type="project" value="InterPro"/>
</dbReference>
<dbReference type="InterPro" id="IPR006037">
    <property type="entry name" value="RCK_C"/>
</dbReference>
<dbReference type="InterPro" id="IPR036721">
    <property type="entry name" value="RCK_C_sf"/>
</dbReference>
<dbReference type="Gene3D" id="3.40.50.720">
    <property type="entry name" value="NAD(P)-binding Rossmann-like Domain"/>
    <property type="match status" value="1"/>
</dbReference>
<dbReference type="Proteomes" id="UP000502899">
    <property type="component" value="Chromosome"/>
</dbReference>
<evidence type="ECO:0000259" key="1">
    <source>
        <dbReference type="PROSITE" id="PS51201"/>
    </source>
</evidence>
<dbReference type="PANTHER" id="PTHR43833">
    <property type="entry name" value="POTASSIUM CHANNEL PROTEIN 2-RELATED-RELATED"/>
    <property type="match status" value="1"/>
</dbReference>
<evidence type="ECO:0000313" key="6">
    <source>
        <dbReference type="Proteomes" id="UP000502899"/>
    </source>
</evidence>
<dbReference type="GO" id="GO:0008324">
    <property type="term" value="F:monoatomic cation transmembrane transporter activity"/>
    <property type="evidence" value="ECO:0007669"/>
    <property type="project" value="InterPro"/>
</dbReference>
<reference evidence="5" key="2">
    <citation type="submission" date="2017-04" db="EMBL/GenBank/DDBJ databases">
        <title>Finegoldia magna isolated from orthopedic joint implant-associated infections.</title>
        <authorList>
            <person name="Bjorklund S."/>
            <person name="Bruggemann H."/>
            <person name="Jensen A."/>
            <person name="Hellmark B."/>
            <person name="Soderquist B."/>
        </authorList>
    </citation>
    <scope>NUCLEOTIDE SEQUENCE [LARGE SCALE GENOMIC DNA]</scope>
    <source>
        <strain evidence="5">08T492</strain>
    </source>
</reference>